<proteinExistence type="predicted"/>
<dbReference type="EMBL" id="BJYT01000030">
    <property type="protein sequence ID" value="GEO11864.1"/>
    <property type="molecule type" value="Genomic_DNA"/>
</dbReference>
<keyword evidence="2" id="KW-1185">Reference proteome</keyword>
<protein>
    <submittedName>
        <fullName evidence="1">Uncharacterized protein</fullName>
    </submittedName>
</protein>
<evidence type="ECO:0000313" key="1">
    <source>
        <dbReference type="EMBL" id="GEO11864.1"/>
    </source>
</evidence>
<evidence type="ECO:0000313" key="2">
    <source>
        <dbReference type="Proteomes" id="UP000321513"/>
    </source>
</evidence>
<gene>
    <name evidence="1" type="ORF">SAE01_43600</name>
</gene>
<dbReference type="AlphaFoldDB" id="A0A512BIS4"/>
<sequence length="55" mass="5987">MGSDGGTTIFCVGTRIIEQLSENSNIDSPDVYCPPIGAKIFKKISPFDRLLKVTI</sequence>
<accession>A0A512BIS4</accession>
<reference evidence="1 2" key="1">
    <citation type="submission" date="2019-07" db="EMBL/GenBank/DDBJ databases">
        <title>Whole genome shotgun sequence of Segetibacter aerophilus NBRC 106135.</title>
        <authorList>
            <person name="Hosoyama A."/>
            <person name="Uohara A."/>
            <person name="Ohji S."/>
            <person name="Ichikawa N."/>
        </authorList>
    </citation>
    <scope>NUCLEOTIDE SEQUENCE [LARGE SCALE GENOMIC DNA]</scope>
    <source>
        <strain evidence="1 2">NBRC 106135</strain>
    </source>
</reference>
<organism evidence="1 2">
    <name type="scientific">Segetibacter aerophilus</name>
    <dbReference type="NCBI Taxonomy" id="670293"/>
    <lineage>
        <taxon>Bacteria</taxon>
        <taxon>Pseudomonadati</taxon>
        <taxon>Bacteroidota</taxon>
        <taxon>Chitinophagia</taxon>
        <taxon>Chitinophagales</taxon>
        <taxon>Chitinophagaceae</taxon>
        <taxon>Segetibacter</taxon>
    </lineage>
</organism>
<comment type="caution">
    <text evidence="1">The sequence shown here is derived from an EMBL/GenBank/DDBJ whole genome shotgun (WGS) entry which is preliminary data.</text>
</comment>
<dbReference type="Proteomes" id="UP000321513">
    <property type="component" value="Unassembled WGS sequence"/>
</dbReference>
<name>A0A512BIS4_9BACT</name>